<dbReference type="InterPro" id="IPR050964">
    <property type="entry name" value="Striated_Muscle_Regulatory"/>
</dbReference>
<evidence type="ECO:0000313" key="5">
    <source>
        <dbReference type="Proteomes" id="UP000030149"/>
    </source>
</evidence>
<dbReference type="SUPFAM" id="SSF49265">
    <property type="entry name" value="Fibronectin type III"/>
    <property type="match status" value="3"/>
</dbReference>
<organism evidence="4 5">
    <name type="scientific">Flavobacterium enshiense DK69</name>
    <dbReference type="NCBI Taxonomy" id="1107311"/>
    <lineage>
        <taxon>Bacteria</taxon>
        <taxon>Pseudomonadati</taxon>
        <taxon>Bacteroidota</taxon>
        <taxon>Flavobacteriia</taxon>
        <taxon>Flavobacteriales</taxon>
        <taxon>Flavobacteriaceae</taxon>
        <taxon>Flavobacterium</taxon>
    </lineage>
</organism>
<feature type="domain" description="Fibronectin type-III" evidence="3">
    <location>
        <begin position="336"/>
        <end position="438"/>
    </location>
</feature>
<sequence>MKFYLKSKAVIYLTFVLCAVLLNSCEEEHPFGTKPNSVETLEVSDIQQITATVSGNIVSDGGRTLESRGICWNTDGNPTISNFKIANSSTSLGSYSCKLPNLNANTTYYARAYATNSAGTAYGKDVTFRTKPATLPIVASTAVVSNIKQTTATSGGTISSDGAAMITARGVCWNTTGNPTIGNPKTVNGTGIGTFSSPMTGLTPSTRYYVRAYATNSVGTAYGNEINFTTAALTIPVGVITNSITSITQTSASGGGSISEDGGAAITARGVCWSSTTSTPTISNSRTIDGSGIGTFLSTLSSLSPGTTYYVRAYATNSVGTAYGLAKSFTTVSATVPIGVTTTTISSISTTTASGGGSISGDGGSAITSRGVCWSTTSSPTISNSRTIDGSGTGTFSSSLSGLLPGTTYYVRAYATNSVGTTYGSARTFTTSNATPPTGVVTSSISSVTQTTASGGGSVSGDGGSAITSRGVCWSSTTSSPTISNSRTTDGSGIGTFSSSLSGLSPGTTYYVRAYATNSVGTTYGTARTFTTANLTIGQSYQGGIIAYIFQSGDSGYVAGETHGLIATSSNQSSGASWGCSGTSISTSISLGTGQNNTTAIVNGCSTSGIAARICNDLVTGGYSDWYLPSYNELGKLYSNRTSIGGFSSGSYWSSSQQSTTTAYGINFSTGAASNSSKNSALYVRAIRKF</sequence>
<feature type="signal peptide" evidence="2">
    <location>
        <begin position="1"/>
        <end position="19"/>
    </location>
</feature>
<evidence type="ECO:0000256" key="2">
    <source>
        <dbReference type="SAM" id="SignalP"/>
    </source>
</evidence>
<dbReference type="Proteomes" id="UP000030149">
    <property type="component" value="Unassembled WGS sequence"/>
</dbReference>
<feature type="chain" id="PRO_5004750348" description="Fibronectin type-III domain-containing protein" evidence="2">
    <location>
        <begin position="20"/>
        <end position="690"/>
    </location>
</feature>
<dbReference type="eggNOG" id="COG3656">
    <property type="taxonomic scope" value="Bacteria"/>
</dbReference>
<dbReference type="Gene3D" id="2.60.40.10">
    <property type="entry name" value="Immunoglobulins"/>
    <property type="match status" value="2"/>
</dbReference>
<evidence type="ECO:0000256" key="1">
    <source>
        <dbReference type="ARBA" id="ARBA00022737"/>
    </source>
</evidence>
<dbReference type="InterPro" id="IPR011460">
    <property type="entry name" value="Lcl_C"/>
</dbReference>
<keyword evidence="5" id="KW-1185">Reference proteome</keyword>
<dbReference type="OrthoDB" id="9765957at2"/>
<dbReference type="PANTHER" id="PTHR13817">
    <property type="entry name" value="TITIN"/>
    <property type="match status" value="1"/>
</dbReference>
<feature type="domain" description="Fibronectin type-III" evidence="3">
    <location>
        <begin position="441"/>
        <end position="535"/>
    </location>
</feature>
<dbReference type="Pfam" id="PF07603">
    <property type="entry name" value="Lcl_C"/>
    <property type="match status" value="1"/>
</dbReference>
<dbReference type="EMBL" id="JRLZ01000009">
    <property type="protein sequence ID" value="KGO95670.1"/>
    <property type="molecule type" value="Genomic_DNA"/>
</dbReference>
<dbReference type="SMART" id="SM00060">
    <property type="entry name" value="FN3"/>
    <property type="match status" value="5"/>
</dbReference>
<dbReference type="eggNOG" id="COG1357">
    <property type="taxonomic scope" value="Bacteria"/>
</dbReference>
<reference evidence="4 5" key="2">
    <citation type="journal article" date="2015" name="Stand. Genomic Sci.">
        <title>High quality draft genomic sequence of Flavobacterium enshiense DK69(T) and comparison among Flavobacterium genomes.</title>
        <authorList>
            <person name="Zeng Z."/>
            <person name="Chen C."/>
            <person name="Du H."/>
            <person name="Wang G."/>
            <person name="Li M."/>
        </authorList>
    </citation>
    <scope>NUCLEOTIDE SEQUENCE [LARGE SCALE GENOMIC DNA]</scope>
    <source>
        <strain evidence="4 5">DK69</strain>
    </source>
</reference>
<accession>V6S7I4</accession>
<dbReference type="PATRIC" id="fig|1107311.3.peg.1833"/>
<dbReference type="InterPro" id="IPR013783">
    <property type="entry name" value="Ig-like_fold"/>
</dbReference>
<dbReference type="STRING" id="1107311.Q767_10660"/>
<dbReference type="PROSITE" id="PS50853">
    <property type="entry name" value="FN3"/>
    <property type="match status" value="4"/>
</dbReference>
<feature type="domain" description="Fibronectin type-III" evidence="3">
    <location>
        <begin position="236"/>
        <end position="334"/>
    </location>
</feature>
<name>V6S7I4_9FLAO</name>
<proteinExistence type="predicted"/>
<dbReference type="InterPro" id="IPR036116">
    <property type="entry name" value="FN3_sf"/>
</dbReference>
<dbReference type="PANTHER" id="PTHR13817:SF73">
    <property type="entry name" value="FIBRONECTIN TYPE-III DOMAIN-CONTAINING PROTEIN"/>
    <property type="match status" value="1"/>
</dbReference>
<protein>
    <recommendedName>
        <fullName evidence="3">Fibronectin type-III domain-containing protein</fullName>
    </recommendedName>
</protein>
<dbReference type="InterPro" id="IPR003961">
    <property type="entry name" value="FN3_dom"/>
</dbReference>
<reference evidence="5" key="1">
    <citation type="submission" date="2013-09" db="EMBL/GenBank/DDBJ databases">
        <authorList>
            <person name="Zeng Z."/>
            <person name="Chen C."/>
        </authorList>
    </citation>
    <scope>NUCLEOTIDE SEQUENCE [LARGE SCALE GENOMIC DNA]</scope>
    <source>
        <strain evidence="5">DK69</strain>
    </source>
</reference>
<evidence type="ECO:0000259" key="3">
    <source>
        <dbReference type="PROSITE" id="PS50853"/>
    </source>
</evidence>
<dbReference type="AlphaFoldDB" id="V6S7I4"/>
<comment type="caution">
    <text evidence="4">The sequence shown here is derived from an EMBL/GenBank/DDBJ whole genome shotgun (WGS) entry which is preliminary data.</text>
</comment>
<feature type="domain" description="Fibronectin type-III" evidence="3">
    <location>
        <begin position="37"/>
        <end position="133"/>
    </location>
</feature>
<gene>
    <name evidence="4" type="ORF">Q767_10660</name>
</gene>
<keyword evidence="2" id="KW-0732">Signal</keyword>
<dbReference type="RefSeq" id="WP_023573853.1">
    <property type="nucleotide sequence ID" value="NZ_AVCS01000013.1"/>
</dbReference>
<keyword evidence="1" id="KW-0677">Repeat</keyword>
<evidence type="ECO:0000313" key="4">
    <source>
        <dbReference type="EMBL" id="KGO95670.1"/>
    </source>
</evidence>